<feature type="transmembrane region" description="Helical" evidence="7">
    <location>
        <begin position="466"/>
        <end position="486"/>
    </location>
</feature>
<comment type="subcellular location">
    <subcellularLocation>
        <location evidence="1">Membrane</location>
        <topology evidence="1">Multi-pass membrane protein</topology>
    </subcellularLocation>
</comment>
<dbReference type="FunFam" id="1.20.1720.10:FF:000009">
    <property type="entry name" value="MFS multidrug transporter"/>
    <property type="match status" value="1"/>
</dbReference>
<dbReference type="Gene3D" id="1.20.1250.20">
    <property type="entry name" value="MFS general substrate transporter like domains"/>
    <property type="match status" value="1"/>
</dbReference>
<evidence type="ECO:0000256" key="5">
    <source>
        <dbReference type="ARBA" id="ARBA00023136"/>
    </source>
</evidence>
<evidence type="ECO:0000256" key="1">
    <source>
        <dbReference type="ARBA" id="ARBA00004141"/>
    </source>
</evidence>
<feature type="region of interest" description="Disordered" evidence="6">
    <location>
        <begin position="943"/>
        <end position="970"/>
    </location>
</feature>
<feature type="transmembrane region" description="Helical" evidence="7">
    <location>
        <begin position="306"/>
        <end position="323"/>
    </location>
</feature>
<dbReference type="InterPro" id="IPR011701">
    <property type="entry name" value="MFS"/>
</dbReference>
<proteinExistence type="predicted"/>
<dbReference type="SUPFAM" id="SSF49777">
    <property type="entry name" value="PEBP-like"/>
    <property type="match status" value="1"/>
</dbReference>
<feature type="transmembrane region" description="Helical" evidence="7">
    <location>
        <begin position="399"/>
        <end position="420"/>
    </location>
</feature>
<evidence type="ECO:0000256" key="3">
    <source>
        <dbReference type="ARBA" id="ARBA00022692"/>
    </source>
</evidence>
<feature type="transmembrane region" description="Helical" evidence="7">
    <location>
        <begin position="343"/>
        <end position="364"/>
    </location>
</feature>
<keyword evidence="4 7" id="KW-1133">Transmembrane helix</keyword>
<gene>
    <name evidence="9" type="ORF">PEBR_35195</name>
</gene>
<feature type="compositionally biased region" description="Basic and acidic residues" evidence="6">
    <location>
        <begin position="778"/>
        <end position="790"/>
    </location>
</feature>
<feature type="transmembrane region" description="Helical" evidence="7">
    <location>
        <begin position="220"/>
        <end position="240"/>
    </location>
</feature>
<dbReference type="InterPro" id="IPR008914">
    <property type="entry name" value="PEBP"/>
</dbReference>
<feature type="region of interest" description="Disordered" evidence="6">
    <location>
        <begin position="647"/>
        <end position="666"/>
    </location>
</feature>
<accession>A0A1S9RD72</accession>
<dbReference type="InterPro" id="IPR036610">
    <property type="entry name" value="PEBP-like_sf"/>
</dbReference>
<evidence type="ECO:0000259" key="8">
    <source>
        <dbReference type="PROSITE" id="PS50850"/>
    </source>
</evidence>
<feature type="domain" description="Major facilitator superfamily (MFS) profile" evidence="8">
    <location>
        <begin position="46"/>
        <end position="515"/>
    </location>
</feature>
<feature type="transmembrane region" description="Helical" evidence="7">
    <location>
        <begin position="426"/>
        <end position="454"/>
    </location>
</feature>
<feature type="region of interest" description="Disordered" evidence="6">
    <location>
        <begin position="1"/>
        <end position="33"/>
    </location>
</feature>
<dbReference type="PANTHER" id="PTHR23502:SF144">
    <property type="entry name" value="MAJOR FACILITATOR SUPERFAMILY (MFS) PROFILE DOMAIN-CONTAINING PROTEIN"/>
    <property type="match status" value="1"/>
</dbReference>
<dbReference type="Pfam" id="PF07690">
    <property type="entry name" value="MFS_1"/>
    <property type="match status" value="1"/>
</dbReference>
<dbReference type="GO" id="GO:0022857">
    <property type="term" value="F:transmembrane transporter activity"/>
    <property type="evidence" value="ECO:0007669"/>
    <property type="project" value="InterPro"/>
</dbReference>
<feature type="compositionally biased region" description="Basic residues" evidence="6">
    <location>
        <begin position="753"/>
        <end position="764"/>
    </location>
</feature>
<protein>
    <recommendedName>
        <fullName evidence="8">Major facilitator superfamily (MFS) profile domain-containing protein</fullName>
    </recommendedName>
</protein>
<dbReference type="CDD" id="cd00866">
    <property type="entry name" value="PEBP_euk"/>
    <property type="match status" value="1"/>
</dbReference>
<keyword evidence="3 7" id="KW-0812">Transmembrane</keyword>
<dbReference type="SUPFAM" id="SSF103473">
    <property type="entry name" value="MFS general substrate transporter"/>
    <property type="match status" value="1"/>
</dbReference>
<evidence type="ECO:0000256" key="7">
    <source>
        <dbReference type="SAM" id="Phobius"/>
    </source>
</evidence>
<keyword evidence="5 7" id="KW-0472">Membrane</keyword>
<comment type="caution">
    <text evidence="9">The sequence shown here is derived from an EMBL/GenBank/DDBJ whole genome shotgun (WGS) entry which is preliminary data.</text>
</comment>
<reference evidence="10" key="1">
    <citation type="submission" date="2015-09" db="EMBL/GenBank/DDBJ databases">
        <authorList>
            <person name="Fill T.P."/>
            <person name="Baretta J.F."/>
            <person name="de Almeida L.G."/>
            <person name="Rocha M."/>
            <person name="de Souza D.H."/>
            <person name="Malavazi I."/>
            <person name="Cerdeira L.T."/>
            <person name="Hong H."/>
            <person name="Samborskyy M."/>
            <person name="de Vasconcelos A.T."/>
            <person name="Leadlay P."/>
            <person name="Rodrigues-Filho E."/>
        </authorList>
    </citation>
    <scope>NUCLEOTIDE SEQUENCE [LARGE SCALE GENOMIC DNA]</scope>
    <source>
        <strain evidence="10">LaBioMMi 136</strain>
    </source>
</reference>
<feature type="transmembrane region" description="Helical" evidence="7">
    <location>
        <begin position="492"/>
        <end position="511"/>
    </location>
</feature>
<keyword evidence="2" id="KW-0813">Transport</keyword>
<feature type="transmembrane region" description="Helical" evidence="7">
    <location>
        <begin position="45"/>
        <end position="65"/>
    </location>
</feature>
<dbReference type="Pfam" id="PF01161">
    <property type="entry name" value="PBP"/>
    <property type="match status" value="1"/>
</dbReference>
<feature type="transmembrane region" description="Helical" evidence="7">
    <location>
        <begin position="131"/>
        <end position="149"/>
    </location>
</feature>
<feature type="region of interest" description="Disordered" evidence="6">
    <location>
        <begin position="720"/>
        <end position="790"/>
    </location>
</feature>
<dbReference type="AlphaFoldDB" id="A0A1S9RD72"/>
<dbReference type="InterPro" id="IPR036259">
    <property type="entry name" value="MFS_trans_sf"/>
</dbReference>
<dbReference type="GO" id="GO:0005886">
    <property type="term" value="C:plasma membrane"/>
    <property type="evidence" value="ECO:0007669"/>
    <property type="project" value="TreeGrafter"/>
</dbReference>
<feature type="compositionally biased region" description="Polar residues" evidence="6">
    <location>
        <begin position="943"/>
        <end position="955"/>
    </location>
</feature>
<dbReference type="Proteomes" id="UP000190744">
    <property type="component" value="Unassembled WGS sequence"/>
</dbReference>
<evidence type="ECO:0000256" key="6">
    <source>
        <dbReference type="SAM" id="MobiDB-lite"/>
    </source>
</evidence>
<sequence>MSNSEIQGANNEDEENAEPVETTSLLSHASPQKPYSVFSNTHKRLIILAAAIASTFSPLSANIYFPALNSIAKDLGVSPSQINLTITTYMVGYPRKSHQAVVEKLIPTFQICQGLAPTLTGSLADQAGRRTAYIICFVVYIVGNIALALQHSFPTLLVLRAIQSCGSSGTVALASAVAADIITSAERGTYMGLTSLGNILAPSLGPIAGGLLTQYLGWQAIFWFLAIIATVFFVVFVLFFPETCRVIVGDGSIPPSGWNRSLWDCAKARRSSTSTTFVTQSSAYRDKHLSMPNPWPSLRLLSRRPVGLVLLANGITFGSYYSVTAGMPAQFANLYDLNDFQVGLCYIPAGLGSLLSATANGVLVDWNYRRICIKEGISLEQDHKHDLFSFPIEKARLQIGIPMIIVAGAAIAVYGSFLAFGFPFWAVLVMVFISCFCITAAYNIMNVLIVDLYYTTPATAMAANNLVRCFLGAGTTAAVNPLINAIGTQWTYLAVSGALVAVTFLLLFVFFRGWDWRRGQAESLVPSVTGRDLYTNYNMILSNDLASLSLTLATFSPPLLPLIGKQLHIRYPSQDWIKPGSAIDIQDTGPRPEIGTVGLDCNARYLILSLDLDVAFPGTGIQTVILHWYQSNFTFDCNESGNSKVLAPGKEDGSSHTAPYIAPQPPPGTNHRYVFLLFDQPQSYEFPECFAHIPPQTKDARSGFNVREFMLAAGVSRRLGRPAKKKDQKLGLQTQSQSPILEIITDPSESEKKSRKTAKKKGHLGSHPNLTSRARSGRNAEKGADEDRLQEKLAVESTEDQSGLDIDLSSENWIQELISDRMGGTLDNAASEYLYADIDIEDSFDPIPDFLTYCAGPVTFLPSSTCLSAQPTGSVSSSAYTSLEKDLSAFRHNSTSGEFAGTPALKDTGPLSWVYETGTRIDFQCFQDPWAFDRIPSNDLLTKQPDPSFSFQSPGGSHDSETYSPDDPDLFTGSEGSSTFGCSCYKHVMGQLVKSGVRSGAIGCSNIDGLLACQKDLVLQTEAILQCKMCSQSQNQANMLMIIIVAIDSLLTILDAAVTPSRASCYDELTETGEGTVRMKKELGAGFMSNIHACPLLVGGFPVPAEEKACFIRQVLQARLSMLLLAVRRIRVCMQQHLTAALSRGRLLMIMDTDRRLQLVMMKIKMAVN</sequence>
<dbReference type="EMBL" id="LJBN01000199">
    <property type="protein sequence ID" value="OOQ83345.1"/>
    <property type="molecule type" value="Genomic_DNA"/>
</dbReference>
<dbReference type="Gene3D" id="3.90.280.10">
    <property type="entry name" value="PEBP-like"/>
    <property type="match status" value="1"/>
</dbReference>
<evidence type="ECO:0000313" key="10">
    <source>
        <dbReference type="Proteomes" id="UP000190744"/>
    </source>
</evidence>
<dbReference type="InterPro" id="IPR035810">
    <property type="entry name" value="PEBP_euk"/>
</dbReference>
<dbReference type="InterPro" id="IPR020846">
    <property type="entry name" value="MFS_dom"/>
</dbReference>
<dbReference type="PROSITE" id="PS50850">
    <property type="entry name" value="MFS"/>
    <property type="match status" value="1"/>
</dbReference>
<feature type="transmembrane region" description="Helical" evidence="7">
    <location>
        <begin position="189"/>
        <end position="208"/>
    </location>
</feature>
<dbReference type="PANTHER" id="PTHR23502">
    <property type="entry name" value="MAJOR FACILITATOR SUPERFAMILY"/>
    <property type="match status" value="1"/>
</dbReference>
<name>A0A1S9RD72_PENBI</name>
<organism evidence="9 10">
    <name type="scientific">Penicillium brasilianum</name>
    <dbReference type="NCBI Taxonomy" id="104259"/>
    <lineage>
        <taxon>Eukaryota</taxon>
        <taxon>Fungi</taxon>
        <taxon>Dikarya</taxon>
        <taxon>Ascomycota</taxon>
        <taxon>Pezizomycotina</taxon>
        <taxon>Eurotiomycetes</taxon>
        <taxon>Eurotiomycetidae</taxon>
        <taxon>Eurotiales</taxon>
        <taxon>Aspergillaceae</taxon>
        <taxon>Penicillium</taxon>
    </lineage>
</organism>
<evidence type="ECO:0000256" key="4">
    <source>
        <dbReference type="ARBA" id="ARBA00022989"/>
    </source>
</evidence>
<evidence type="ECO:0000256" key="2">
    <source>
        <dbReference type="ARBA" id="ARBA00022448"/>
    </source>
</evidence>
<feature type="compositionally biased region" description="Polar residues" evidence="6">
    <location>
        <begin position="1"/>
        <end position="10"/>
    </location>
</feature>
<feature type="compositionally biased region" description="Polar residues" evidence="6">
    <location>
        <begin position="21"/>
        <end position="30"/>
    </location>
</feature>
<evidence type="ECO:0000313" key="9">
    <source>
        <dbReference type="EMBL" id="OOQ83345.1"/>
    </source>
</evidence>